<protein>
    <submittedName>
        <fullName evidence="2">Uncharacterized protein</fullName>
    </submittedName>
</protein>
<evidence type="ECO:0000313" key="2">
    <source>
        <dbReference type="EMBL" id="KAJ1180767.1"/>
    </source>
</evidence>
<dbReference type="Proteomes" id="UP001066276">
    <property type="component" value="Chromosome 3_2"/>
</dbReference>
<evidence type="ECO:0000256" key="1">
    <source>
        <dbReference type="SAM" id="MobiDB-lite"/>
    </source>
</evidence>
<organism evidence="2 3">
    <name type="scientific">Pleurodeles waltl</name>
    <name type="common">Iberian ribbed newt</name>
    <dbReference type="NCBI Taxonomy" id="8319"/>
    <lineage>
        <taxon>Eukaryota</taxon>
        <taxon>Metazoa</taxon>
        <taxon>Chordata</taxon>
        <taxon>Craniata</taxon>
        <taxon>Vertebrata</taxon>
        <taxon>Euteleostomi</taxon>
        <taxon>Amphibia</taxon>
        <taxon>Batrachia</taxon>
        <taxon>Caudata</taxon>
        <taxon>Salamandroidea</taxon>
        <taxon>Salamandridae</taxon>
        <taxon>Pleurodelinae</taxon>
        <taxon>Pleurodeles</taxon>
    </lineage>
</organism>
<accession>A0AAV7TYY6</accession>
<sequence>MTTPPQKVDRRQAGEPRKTTPPPKQEQEKDPKQAGRTTGNADIEERHQRKGSANFKKTQKQTHHTGHERTSHKTNTKREHKCPTEHN</sequence>
<proteinExistence type="predicted"/>
<reference evidence="2" key="1">
    <citation type="journal article" date="2022" name="bioRxiv">
        <title>Sequencing and chromosome-scale assembly of the giantPleurodeles waltlgenome.</title>
        <authorList>
            <person name="Brown T."/>
            <person name="Elewa A."/>
            <person name="Iarovenko S."/>
            <person name="Subramanian E."/>
            <person name="Araus A.J."/>
            <person name="Petzold A."/>
            <person name="Susuki M."/>
            <person name="Suzuki K.-i.T."/>
            <person name="Hayashi T."/>
            <person name="Toyoda A."/>
            <person name="Oliveira C."/>
            <person name="Osipova E."/>
            <person name="Leigh N.D."/>
            <person name="Simon A."/>
            <person name="Yun M.H."/>
        </authorList>
    </citation>
    <scope>NUCLEOTIDE SEQUENCE</scope>
    <source>
        <strain evidence="2">20211129_DDA</strain>
        <tissue evidence="2">Liver</tissue>
    </source>
</reference>
<dbReference type="EMBL" id="JANPWB010000006">
    <property type="protein sequence ID" value="KAJ1180767.1"/>
    <property type="molecule type" value="Genomic_DNA"/>
</dbReference>
<feature type="compositionally biased region" description="Basic and acidic residues" evidence="1">
    <location>
        <begin position="7"/>
        <end position="18"/>
    </location>
</feature>
<gene>
    <name evidence="2" type="ORF">NDU88_005984</name>
</gene>
<feature type="region of interest" description="Disordered" evidence="1">
    <location>
        <begin position="1"/>
        <end position="87"/>
    </location>
</feature>
<dbReference type="AlphaFoldDB" id="A0AAV7TYY6"/>
<keyword evidence="3" id="KW-1185">Reference proteome</keyword>
<evidence type="ECO:0000313" key="3">
    <source>
        <dbReference type="Proteomes" id="UP001066276"/>
    </source>
</evidence>
<name>A0AAV7TYY6_PLEWA</name>
<comment type="caution">
    <text evidence="2">The sequence shown here is derived from an EMBL/GenBank/DDBJ whole genome shotgun (WGS) entry which is preliminary data.</text>
</comment>